<name>A0A1G2NEI2_9BACT</name>
<sequence length="146" mass="16744">MPTSTILRENSAIVEVIEQTTYVIQDTGTEAVASEPYKLMSVKERVMNYFTDTPILAEIARCESHYRHLNEKTGEILRGTYDVRDVGVMQINEHYHLKQAVRLGFDIYTLDGNMAYAKHLYEQKGVQPWSASKPCWGKTSKELAKR</sequence>
<protein>
    <recommendedName>
        <fullName evidence="3">Transglycosylase SLT domain-containing protein</fullName>
    </recommendedName>
</protein>
<dbReference type="AlphaFoldDB" id="A0A1G2NEI2"/>
<dbReference type="Proteomes" id="UP000176221">
    <property type="component" value="Unassembled WGS sequence"/>
</dbReference>
<dbReference type="EMBL" id="MHRX01000011">
    <property type="protein sequence ID" value="OHA34474.1"/>
    <property type="molecule type" value="Genomic_DNA"/>
</dbReference>
<evidence type="ECO:0008006" key="3">
    <source>
        <dbReference type="Google" id="ProtNLM"/>
    </source>
</evidence>
<proteinExistence type="predicted"/>
<organism evidence="1 2">
    <name type="scientific">Candidatus Taylorbacteria bacterium RIFCSPLOWO2_01_FULL_45_15b</name>
    <dbReference type="NCBI Taxonomy" id="1802319"/>
    <lineage>
        <taxon>Bacteria</taxon>
        <taxon>Candidatus Tayloriibacteriota</taxon>
    </lineage>
</organism>
<reference evidence="1 2" key="1">
    <citation type="journal article" date="2016" name="Nat. Commun.">
        <title>Thousands of microbial genomes shed light on interconnected biogeochemical processes in an aquifer system.</title>
        <authorList>
            <person name="Anantharaman K."/>
            <person name="Brown C.T."/>
            <person name="Hug L.A."/>
            <person name="Sharon I."/>
            <person name="Castelle C.J."/>
            <person name="Probst A.J."/>
            <person name="Thomas B.C."/>
            <person name="Singh A."/>
            <person name="Wilkins M.J."/>
            <person name="Karaoz U."/>
            <person name="Brodie E.L."/>
            <person name="Williams K.H."/>
            <person name="Hubbard S.S."/>
            <person name="Banfield J.F."/>
        </authorList>
    </citation>
    <scope>NUCLEOTIDE SEQUENCE [LARGE SCALE GENOMIC DNA]</scope>
</reference>
<evidence type="ECO:0000313" key="2">
    <source>
        <dbReference type="Proteomes" id="UP000176221"/>
    </source>
</evidence>
<accession>A0A1G2NEI2</accession>
<evidence type="ECO:0000313" key="1">
    <source>
        <dbReference type="EMBL" id="OHA34474.1"/>
    </source>
</evidence>
<comment type="caution">
    <text evidence="1">The sequence shown here is derived from an EMBL/GenBank/DDBJ whole genome shotgun (WGS) entry which is preliminary data.</text>
</comment>
<gene>
    <name evidence="1" type="ORF">A2928_03460</name>
</gene>